<dbReference type="PANTHER" id="PTHR45138:SF16">
    <property type="entry name" value="DIGUANYLATE CYCLASE DGCQ-RELATED"/>
    <property type="match status" value="1"/>
</dbReference>
<evidence type="ECO:0000256" key="5">
    <source>
        <dbReference type="ARBA" id="ARBA00011738"/>
    </source>
</evidence>
<evidence type="ECO:0000256" key="16">
    <source>
        <dbReference type="ARBA" id="ARBA00023134"/>
    </source>
</evidence>
<feature type="transmembrane region" description="Helical" evidence="21">
    <location>
        <begin position="356"/>
        <end position="376"/>
    </location>
</feature>
<comment type="pathway">
    <text evidence="4">Glycan metabolism; bacterial cellulose biosynthesis.</text>
</comment>
<comment type="caution">
    <text evidence="23">The sequence shown here is derived from an EMBL/GenBank/DDBJ whole genome shotgun (WGS) entry which is preliminary data.</text>
</comment>
<comment type="pathway">
    <text evidence="3">Purine metabolism; 3',5'-cyclic di-GMP biosynthesis.</text>
</comment>
<dbReference type="InterPro" id="IPR050469">
    <property type="entry name" value="Diguanylate_Cyclase"/>
</dbReference>
<keyword evidence="11" id="KW-0479">Metal-binding</keyword>
<dbReference type="InterPro" id="IPR000160">
    <property type="entry name" value="GGDEF_dom"/>
</dbReference>
<evidence type="ECO:0000313" key="23">
    <source>
        <dbReference type="EMBL" id="OAT26843.1"/>
    </source>
</evidence>
<dbReference type="GO" id="GO:0016829">
    <property type="term" value="F:lyase activity"/>
    <property type="evidence" value="ECO:0007669"/>
    <property type="project" value="UniProtKB-KW"/>
</dbReference>
<keyword evidence="23" id="KW-0456">Lyase</keyword>
<evidence type="ECO:0000256" key="8">
    <source>
        <dbReference type="ARBA" id="ARBA00022519"/>
    </source>
</evidence>
<evidence type="ECO:0000256" key="20">
    <source>
        <dbReference type="ARBA" id="ARBA00045634"/>
    </source>
</evidence>
<evidence type="ECO:0000259" key="22">
    <source>
        <dbReference type="PROSITE" id="PS50887"/>
    </source>
</evidence>
<accession>A0ABX2W7D3</accession>
<dbReference type="Pfam" id="PF00990">
    <property type="entry name" value="GGDEF"/>
    <property type="match status" value="1"/>
</dbReference>
<evidence type="ECO:0000256" key="4">
    <source>
        <dbReference type="ARBA" id="ARBA00005186"/>
    </source>
</evidence>
<reference evidence="23 24" key="1">
    <citation type="submission" date="2016-04" db="EMBL/GenBank/DDBJ databases">
        <title>ATOL: Assembling a taxonomically balanced genome-scale reconstruction of the evolutionary history of the Enterobacteriaceae.</title>
        <authorList>
            <person name="Plunkett G.III."/>
            <person name="Neeno-Eckwall E.C."/>
            <person name="Glasner J.D."/>
            <person name="Perna N.T."/>
        </authorList>
    </citation>
    <scope>NUCLEOTIDE SEQUENCE [LARGE SCALE GENOMIC DNA]</scope>
    <source>
        <strain evidence="23 24">ATCC 51602</strain>
    </source>
</reference>
<sequence>MFGDAIQREISRFKSPGKVVNLCFIVVFIFSTVLTWREAVVLEGAYVANQRNSLDSVATLLDRQLQHNIDSLLFYRNTMHYALQSPISTDRTRKSLAEFDLFRTQPFWQLRLDLHRSLPINGVSDEFVNSSPLLERDDETLHTELSAALELSYIMRLSDRSRTLPQRIFYASRSGFFLSSTAPVNDPKIVSLYYRLIAQPYFSSQSPQNNPSRVLRWTHTFNPNSTSGQIITAAIPLDFNGRWYGVLALDYPIDSLHSFLQQAKYDDHEGTVLLYDNELNPIATSAKRMPKHALFTAPQLAQIANAVTAAKPGEQGELRLDTRFITWAKLNNFDGLLIKVHTLEEGVRGEFGRISIVLSVLWLLSTLMLFVSWMVIRRLVSNMFSLQQTLSWRANYDTLTRLYNRGAFFEIANKIAQECKQQAQPFSVIQMDLDLFKSINDRFGHSSGDKVLTHAAAMLSDAFRQGDVAGRVGGEEFCIVLPDTTLEEAVKVAERIRVRINSKELLLKQGNTTRISASFGVSSALEFNDYDFERLQSYADHRLYKAKQDGRNQVCSHD</sequence>
<dbReference type="PROSITE" id="PS50887">
    <property type="entry name" value="GGDEF"/>
    <property type="match status" value="1"/>
</dbReference>
<keyword evidence="12" id="KW-0547">Nucleotide-binding</keyword>
<feature type="domain" description="GGDEF" evidence="22">
    <location>
        <begin position="424"/>
        <end position="558"/>
    </location>
</feature>
<evidence type="ECO:0000256" key="12">
    <source>
        <dbReference type="ARBA" id="ARBA00022741"/>
    </source>
</evidence>
<evidence type="ECO:0000256" key="18">
    <source>
        <dbReference type="ARBA" id="ARBA00031311"/>
    </source>
</evidence>
<comment type="cofactor">
    <cofactor evidence="1">
        <name>Mg(2+)</name>
        <dbReference type="ChEBI" id="CHEBI:18420"/>
    </cofactor>
</comment>
<evidence type="ECO:0000256" key="3">
    <source>
        <dbReference type="ARBA" id="ARBA00004665"/>
    </source>
</evidence>
<keyword evidence="17 21" id="KW-0472">Membrane</keyword>
<keyword evidence="7" id="KW-1003">Cell membrane</keyword>
<keyword evidence="15 21" id="KW-1133">Transmembrane helix</keyword>
<evidence type="ECO:0000256" key="13">
    <source>
        <dbReference type="ARBA" id="ARBA00022842"/>
    </source>
</evidence>
<keyword evidence="24" id="KW-1185">Reference proteome</keyword>
<dbReference type="InterPro" id="IPR033416">
    <property type="entry name" value="CHASE7"/>
</dbReference>
<evidence type="ECO:0000256" key="9">
    <source>
        <dbReference type="ARBA" id="ARBA00022679"/>
    </source>
</evidence>
<gene>
    <name evidence="23" type="ORF">M976_02618</name>
</gene>
<comment type="catalytic activity">
    <reaction evidence="19">
        <text>2 GTP = 3',3'-c-di-GMP + 2 diphosphate</text>
        <dbReference type="Rhea" id="RHEA:24898"/>
        <dbReference type="ChEBI" id="CHEBI:33019"/>
        <dbReference type="ChEBI" id="CHEBI:37565"/>
        <dbReference type="ChEBI" id="CHEBI:58805"/>
        <dbReference type="EC" id="2.7.7.65"/>
    </reaction>
</comment>
<dbReference type="InterPro" id="IPR043128">
    <property type="entry name" value="Rev_trsase/Diguanyl_cyclase"/>
</dbReference>
<dbReference type="Pfam" id="PF17151">
    <property type="entry name" value="CHASE7"/>
    <property type="match status" value="1"/>
</dbReference>
<dbReference type="NCBIfam" id="TIGR00254">
    <property type="entry name" value="GGDEF"/>
    <property type="match status" value="1"/>
</dbReference>
<evidence type="ECO:0000256" key="21">
    <source>
        <dbReference type="SAM" id="Phobius"/>
    </source>
</evidence>
<keyword evidence="8" id="KW-0997">Cell inner membrane</keyword>
<name>A0ABX2W7D3_9ENTR</name>
<evidence type="ECO:0000256" key="1">
    <source>
        <dbReference type="ARBA" id="ARBA00001946"/>
    </source>
</evidence>
<keyword evidence="9" id="KW-0808">Transferase</keyword>
<dbReference type="Proteomes" id="UP000078407">
    <property type="component" value="Unassembled WGS sequence"/>
</dbReference>
<dbReference type="CDD" id="cd01949">
    <property type="entry name" value="GGDEF"/>
    <property type="match status" value="1"/>
</dbReference>
<keyword evidence="13" id="KW-0460">Magnesium</keyword>
<dbReference type="EMBL" id="LXEQ01000044">
    <property type="protein sequence ID" value="OAT26843.1"/>
    <property type="molecule type" value="Genomic_DNA"/>
</dbReference>
<evidence type="ECO:0000256" key="17">
    <source>
        <dbReference type="ARBA" id="ARBA00023136"/>
    </source>
</evidence>
<evidence type="ECO:0000313" key="24">
    <source>
        <dbReference type="Proteomes" id="UP000078407"/>
    </source>
</evidence>
<comment type="subunit">
    <text evidence="5">Homodimer.</text>
</comment>
<evidence type="ECO:0000256" key="10">
    <source>
        <dbReference type="ARBA" id="ARBA00022692"/>
    </source>
</evidence>
<keyword evidence="10 21" id="KW-0812">Transmembrane</keyword>
<evidence type="ECO:0000256" key="19">
    <source>
        <dbReference type="ARBA" id="ARBA00034247"/>
    </source>
</evidence>
<proteinExistence type="predicted"/>
<feature type="transmembrane region" description="Helical" evidence="21">
    <location>
        <begin position="19"/>
        <end position="36"/>
    </location>
</feature>
<dbReference type="EC" id="2.7.7.65" evidence="6"/>
<dbReference type="InterPro" id="IPR029787">
    <property type="entry name" value="Nucleotide_cyclase"/>
</dbReference>
<keyword evidence="14" id="KW-0135">Cellulose biosynthesis</keyword>
<evidence type="ECO:0000256" key="14">
    <source>
        <dbReference type="ARBA" id="ARBA00022916"/>
    </source>
</evidence>
<dbReference type="NCBIfam" id="NF011955">
    <property type="entry name" value="PRK15426.1"/>
    <property type="match status" value="1"/>
</dbReference>
<comment type="subcellular location">
    <subcellularLocation>
        <location evidence="2">Cell inner membrane</location>
        <topology evidence="2">Multi-pass membrane protein</topology>
    </subcellularLocation>
</comment>
<dbReference type="SUPFAM" id="SSF55073">
    <property type="entry name" value="Nucleotide cyclase"/>
    <property type="match status" value="1"/>
</dbReference>
<evidence type="ECO:0000256" key="11">
    <source>
        <dbReference type="ARBA" id="ARBA00022723"/>
    </source>
</evidence>
<dbReference type="RefSeq" id="WP_064545495.1">
    <property type="nucleotide sequence ID" value="NZ_LXEQ01000044.1"/>
</dbReference>
<evidence type="ECO:0000256" key="2">
    <source>
        <dbReference type="ARBA" id="ARBA00004429"/>
    </source>
</evidence>
<dbReference type="SMART" id="SM00267">
    <property type="entry name" value="GGDEF"/>
    <property type="match status" value="1"/>
</dbReference>
<organism evidence="23 24">
    <name type="scientific">Buttiauxella ferragutiae ATCC 51602</name>
    <dbReference type="NCBI Taxonomy" id="1354252"/>
    <lineage>
        <taxon>Bacteria</taxon>
        <taxon>Pseudomonadati</taxon>
        <taxon>Pseudomonadota</taxon>
        <taxon>Gammaproteobacteria</taxon>
        <taxon>Enterobacterales</taxon>
        <taxon>Enterobacteriaceae</taxon>
        <taxon>Buttiauxella</taxon>
    </lineage>
</organism>
<evidence type="ECO:0000256" key="15">
    <source>
        <dbReference type="ARBA" id="ARBA00022989"/>
    </source>
</evidence>
<evidence type="ECO:0000256" key="6">
    <source>
        <dbReference type="ARBA" id="ARBA00012528"/>
    </source>
</evidence>
<dbReference type="PANTHER" id="PTHR45138">
    <property type="entry name" value="REGULATORY COMPONENTS OF SENSORY TRANSDUCTION SYSTEM"/>
    <property type="match status" value="1"/>
</dbReference>
<protein>
    <recommendedName>
        <fullName evidence="6">diguanylate cyclase</fullName>
        <ecNumber evidence="6">2.7.7.65</ecNumber>
    </recommendedName>
    <alternativeName>
        <fullName evidence="18">Cellulose synthesis regulatory protein</fullName>
    </alternativeName>
</protein>
<comment type="function">
    <text evidence="20">Catalyzes the synthesis of cyclic-di-GMP (c-di-GMP) via the condensation of 2 GTP molecules. Cyclic-di-GMP is a second messenger which controls cell surface-associated traits in bacteria. Involved in the regulation of cellulose production.</text>
</comment>
<dbReference type="Gene3D" id="3.30.70.270">
    <property type="match status" value="1"/>
</dbReference>
<keyword evidence="16" id="KW-0342">GTP-binding</keyword>
<evidence type="ECO:0000256" key="7">
    <source>
        <dbReference type="ARBA" id="ARBA00022475"/>
    </source>
</evidence>